<dbReference type="AlphaFoldDB" id="A0A1E7ER65"/>
<organism evidence="2 3">
    <name type="scientific">Fragilariopsis cylindrus CCMP1102</name>
    <dbReference type="NCBI Taxonomy" id="635003"/>
    <lineage>
        <taxon>Eukaryota</taxon>
        <taxon>Sar</taxon>
        <taxon>Stramenopiles</taxon>
        <taxon>Ochrophyta</taxon>
        <taxon>Bacillariophyta</taxon>
        <taxon>Bacillariophyceae</taxon>
        <taxon>Bacillariophycidae</taxon>
        <taxon>Bacillariales</taxon>
        <taxon>Bacillariaceae</taxon>
        <taxon>Fragilariopsis</taxon>
    </lineage>
</organism>
<sequence length="563" mass="64297">MDEIDDRLQQAEAAAAAAGTLHSTMKRNTMERKERIRMDEIDDRQQQAEAAADDDDDFIGVHGEGDASPTTEYASTVVSNMSTTTTTTTIASSTPAKILPTRSSSTVVPVSVDSDVNDVEEEKSVPVTTTDPTVLLEKQLQQAGVVLAEDIPYQLAKRVEVISVLEKHDEFHLRTRNKIDELVDAFLTRTKNDDSTDMLHISRYDRHQRAEAEAADPQQWQVECRRQRVELIVVLEKHDEFPLRTRNKINEMVDAFPTRTKNDIHDMFCNVHAYDDTGIDDGEIDLDSDRDTEAEVETALRVFPEVLSRRGGRSNMYPIQYIASRYSTMSFILLLARLALEFGLFEEEERGGLLIEGNYGDNILQYLVHEGGDEDADADEIIQNVLIRLRQMGYFKKEDIQEYGLVVLSCKYREISEIKFRFLVEWDPTSLIKTDGQTGRLPLHLAATHTIQNFRMVFEYGIRYYPKKKGISLLFQRSGFGPTPFLLACQISFRTYEEVFDPEDVMKVVEDILIRYSDTPINITEALITAAIDEDIHLNCVYFLLRREPDIVMKLLSVSPHRY</sequence>
<dbReference type="InParanoid" id="A0A1E7ER65"/>
<accession>A0A1E7ER65</accession>
<feature type="compositionally biased region" description="Basic and acidic residues" evidence="1">
    <location>
        <begin position="28"/>
        <end position="46"/>
    </location>
</feature>
<reference evidence="2 3" key="1">
    <citation type="submission" date="2016-09" db="EMBL/GenBank/DDBJ databases">
        <title>Extensive genetic diversity and differential bi-allelic expression allows diatom success in the polar Southern Ocean.</title>
        <authorList>
            <consortium name="DOE Joint Genome Institute"/>
            <person name="Mock T."/>
            <person name="Otillar R.P."/>
            <person name="Strauss J."/>
            <person name="Dupont C."/>
            <person name="Frickenhaus S."/>
            <person name="Maumus F."/>
            <person name="Mcmullan M."/>
            <person name="Sanges R."/>
            <person name="Schmutz J."/>
            <person name="Toseland A."/>
            <person name="Valas R."/>
            <person name="Veluchamy A."/>
            <person name="Ward B.J."/>
            <person name="Allen A."/>
            <person name="Barry K."/>
            <person name="Falciatore A."/>
            <person name="Ferrante M."/>
            <person name="Fortunato A.E."/>
            <person name="Gloeckner G."/>
            <person name="Gruber A."/>
            <person name="Hipkin R."/>
            <person name="Janech M."/>
            <person name="Kroth P."/>
            <person name="Leese F."/>
            <person name="Lindquist E."/>
            <person name="Lyon B.R."/>
            <person name="Martin J."/>
            <person name="Mayer C."/>
            <person name="Parker M."/>
            <person name="Quesneville H."/>
            <person name="Raymond J."/>
            <person name="Uhlig C."/>
            <person name="Valentin K.U."/>
            <person name="Worden A.Z."/>
            <person name="Armbrust E.V."/>
            <person name="Bowler C."/>
            <person name="Green B."/>
            <person name="Moulton V."/>
            <person name="Van Oosterhout C."/>
            <person name="Grigoriev I."/>
        </authorList>
    </citation>
    <scope>NUCLEOTIDE SEQUENCE [LARGE SCALE GENOMIC DNA]</scope>
    <source>
        <strain evidence="2 3">CCMP1102</strain>
    </source>
</reference>
<keyword evidence="3" id="KW-1185">Reference proteome</keyword>
<dbReference type="EMBL" id="KV784379">
    <property type="protein sequence ID" value="OEU08510.1"/>
    <property type="molecule type" value="Genomic_DNA"/>
</dbReference>
<dbReference type="Proteomes" id="UP000095751">
    <property type="component" value="Unassembled WGS sequence"/>
</dbReference>
<name>A0A1E7ER65_9STRA</name>
<dbReference type="KEGG" id="fcy:FRACYDRAFT_249400"/>
<evidence type="ECO:0000313" key="2">
    <source>
        <dbReference type="EMBL" id="OEU08510.1"/>
    </source>
</evidence>
<proteinExistence type="predicted"/>
<evidence type="ECO:0000256" key="1">
    <source>
        <dbReference type="SAM" id="MobiDB-lite"/>
    </source>
</evidence>
<gene>
    <name evidence="2" type="ORF">FRACYDRAFT_249400</name>
</gene>
<feature type="region of interest" description="Disordered" evidence="1">
    <location>
        <begin position="1"/>
        <end position="60"/>
    </location>
</feature>
<protein>
    <submittedName>
        <fullName evidence="2">Uncharacterized protein</fullName>
    </submittedName>
</protein>
<evidence type="ECO:0000313" key="3">
    <source>
        <dbReference type="Proteomes" id="UP000095751"/>
    </source>
</evidence>